<dbReference type="InterPro" id="IPR050383">
    <property type="entry name" value="GlyoxalaseI/FosfomycinResist"/>
</dbReference>
<name>A0A0F4YIY6_RASE3</name>
<dbReference type="EMBL" id="LASV01000611">
    <property type="protein sequence ID" value="KKA17573.1"/>
    <property type="molecule type" value="Genomic_DNA"/>
</dbReference>
<dbReference type="Gene3D" id="2.30.30.1060">
    <property type="match status" value="1"/>
</dbReference>
<feature type="domain" description="VOC" evidence="1">
    <location>
        <begin position="114"/>
        <end position="275"/>
    </location>
</feature>
<dbReference type="PANTHER" id="PTHR21366">
    <property type="entry name" value="GLYOXALASE FAMILY PROTEIN"/>
    <property type="match status" value="1"/>
</dbReference>
<organism evidence="2 3">
    <name type="scientific">Rasamsonia emersonii (strain ATCC 16479 / CBS 393.64 / IMI 116815)</name>
    <dbReference type="NCBI Taxonomy" id="1408163"/>
    <lineage>
        <taxon>Eukaryota</taxon>
        <taxon>Fungi</taxon>
        <taxon>Dikarya</taxon>
        <taxon>Ascomycota</taxon>
        <taxon>Pezizomycotina</taxon>
        <taxon>Eurotiomycetes</taxon>
        <taxon>Eurotiomycetidae</taxon>
        <taxon>Eurotiales</taxon>
        <taxon>Trichocomaceae</taxon>
        <taxon>Rasamsonia</taxon>
    </lineage>
</organism>
<dbReference type="Proteomes" id="UP000053958">
    <property type="component" value="Unassembled WGS sequence"/>
</dbReference>
<dbReference type="Pfam" id="PF11160">
    <property type="entry name" value="Hva1_TUDOR"/>
    <property type="match status" value="1"/>
</dbReference>
<dbReference type="InterPro" id="IPR029068">
    <property type="entry name" value="Glyas_Bleomycin-R_OHBP_Dase"/>
</dbReference>
<dbReference type="SUPFAM" id="SSF54593">
    <property type="entry name" value="Glyoxalase/Bleomycin resistance protein/Dihydroxybiphenyl dioxygenase"/>
    <property type="match status" value="1"/>
</dbReference>
<evidence type="ECO:0000313" key="2">
    <source>
        <dbReference type="EMBL" id="KKA17573.1"/>
    </source>
</evidence>
<dbReference type="InterPro" id="IPR037523">
    <property type="entry name" value="VOC_core"/>
</dbReference>
<keyword evidence="3" id="KW-1185">Reference proteome</keyword>
<dbReference type="GeneID" id="25320745"/>
<dbReference type="RefSeq" id="XP_013324185.1">
    <property type="nucleotide sequence ID" value="XM_013468731.1"/>
</dbReference>
<dbReference type="InterPro" id="IPR004360">
    <property type="entry name" value="Glyas_Fos-R_dOase_dom"/>
</dbReference>
<gene>
    <name evidence="2" type="ORF">T310_8489</name>
</gene>
<comment type="caution">
    <text evidence="2">The sequence shown here is derived from an EMBL/GenBank/DDBJ whole genome shotgun (WGS) entry which is preliminary data.</text>
</comment>
<dbReference type="AlphaFoldDB" id="A0A0F4YIY6"/>
<protein>
    <recommendedName>
        <fullName evidence="1">VOC domain-containing protein</fullName>
    </recommendedName>
</protein>
<dbReference type="OrthoDB" id="16820at2759"/>
<accession>A0A0F4YIY6</accession>
<evidence type="ECO:0000259" key="1">
    <source>
        <dbReference type="PROSITE" id="PS51819"/>
    </source>
</evidence>
<dbReference type="PANTHER" id="PTHR21366:SF22">
    <property type="entry name" value="VOC DOMAIN-CONTAINING PROTEIN"/>
    <property type="match status" value="1"/>
</dbReference>
<sequence>MSVEQVKDEKGEDIKEGDFVWTRYRGGTREGVVDKIVMDEQQAREEGVSNPPKFNAFSEYTFQMHCLRLRAATFNSTRRVVPSVIARKRQTPSLMAAADISSSSSSSSSAALPPLSHILETCLYVRDVGASARFYRQVLKVEPFLESPRVSGFSLGSTTLLLFQLGSTASDIHTPKGVIVGHGPSESIVSALLSKTHKSSSSSSNSSKNAEGDGGNVHLKQHFCLAVKDPEDVAQWDAHLQKEGVRILGRMTWDRRGKSVYFEDPDGHVGEIGSRGIWAHYDLERGRI</sequence>
<dbReference type="InterPro" id="IPR021331">
    <property type="entry name" value="Hva1_TUDOR"/>
</dbReference>
<dbReference type="Gene3D" id="3.10.180.10">
    <property type="entry name" value="2,3-Dihydroxybiphenyl 1,2-Dioxygenase, domain 1"/>
    <property type="match status" value="1"/>
</dbReference>
<evidence type="ECO:0000313" key="3">
    <source>
        <dbReference type="Proteomes" id="UP000053958"/>
    </source>
</evidence>
<dbReference type="Pfam" id="PF00903">
    <property type="entry name" value="Glyoxalase"/>
    <property type="match status" value="1"/>
</dbReference>
<dbReference type="PROSITE" id="PS51819">
    <property type="entry name" value="VOC"/>
    <property type="match status" value="1"/>
</dbReference>
<reference evidence="2 3" key="1">
    <citation type="submission" date="2015-04" db="EMBL/GenBank/DDBJ databases">
        <authorList>
            <person name="Heijne W.H."/>
            <person name="Fedorova N.D."/>
            <person name="Nierman W.C."/>
            <person name="Vollebregt A.W."/>
            <person name="Zhao Z."/>
            <person name="Wu L."/>
            <person name="Kumar M."/>
            <person name="Stam H."/>
            <person name="van den Berg M.A."/>
            <person name="Pel H.J."/>
        </authorList>
    </citation>
    <scope>NUCLEOTIDE SEQUENCE [LARGE SCALE GENOMIC DNA]</scope>
    <source>
        <strain evidence="2 3">CBS 393.64</strain>
    </source>
</reference>
<proteinExistence type="predicted"/>